<sequence>MLKTRVITAIVLLVGLLSALFLLPAGGWLLLCAAVAAGAGWEWGALAGFGRGLRTGFALALGAACLIVGQAVGLGDGVLVAKAPLFLLYGLSAAFWLLAAPAWLSRKWRLGNPVLALVVGLVVLLPPALALAHLRLLGPWTLLAVMAVVWVADISAYFAGRAFGRRKLAPTISPGKTWEGAIGAGIGVLVFGYAVALQGGLALPLRADWPGLAPLLVAYAAVSIIGDLFESLLKRQAGMKDSGSILPGHGGILDRIDSLTSTLPLAALAALALVP</sequence>
<comment type="pathway">
    <text evidence="3 18">Phospholipid metabolism; CDP-diacylglycerol biosynthesis; CDP-diacylglycerol from sn-glycerol 3-phosphate: step 3/3.</text>
</comment>
<keyword evidence="9" id="KW-0444">Lipid biosynthesis</keyword>
<evidence type="ECO:0000313" key="20">
    <source>
        <dbReference type="EMBL" id="NLF53289.1"/>
    </source>
</evidence>
<keyword evidence="17" id="KW-1208">Phospholipid metabolism</keyword>
<feature type="transmembrane region" description="Helical" evidence="19">
    <location>
        <begin position="209"/>
        <end position="229"/>
    </location>
</feature>
<dbReference type="AlphaFoldDB" id="A0A7X7LU52"/>
<comment type="subcellular location">
    <subcellularLocation>
        <location evidence="2">Cell membrane</location>
        <topology evidence="2">Multi-pass membrane protein</topology>
    </subcellularLocation>
</comment>
<keyword evidence="15 19" id="KW-0472">Membrane</keyword>
<dbReference type="GO" id="GO:0004605">
    <property type="term" value="F:phosphatidate cytidylyltransferase activity"/>
    <property type="evidence" value="ECO:0007669"/>
    <property type="project" value="UniProtKB-EC"/>
</dbReference>
<evidence type="ECO:0000256" key="7">
    <source>
        <dbReference type="ARBA" id="ARBA00019373"/>
    </source>
</evidence>
<evidence type="ECO:0000256" key="19">
    <source>
        <dbReference type="SAM" id="Phobius"/>
    </source>
</evidence>
<evidence type="ECO:0000256" key="18">
    <source>
        <dbReference type="RuleBase" id="RU003938"/>
    </source>
</evidence>
<accession>A0A7X7LU52</accession>
<organism evidence="20 21">
    <name type="scientific">Thauera phenolivorans</name>
    <dbReference type="NCBI Taxonomy" id="1792543"/>
    <lineage>
        <taxon>Bacteria</taxon>
        <taxon>Pseudomonadati</taxon>
        <taxon>Pseudomonadota</taxon>
        <taxon>Betaproteobacteria</taxon>
        <taxon>Rhodocyclales</taxon>
        <taxon>Zoogloeaceae</taxon>
        <taxon>Thauera</taxon>
    </lineage>
</organism>
<keyword evidence="16" id="KW-0594">Phospholipid biosynthesis</keyword>
<evidence type="ECO:0000256" key="16">
    <source>
        <dbReference type="ARBA" id="ARBA00023209"/>
    </source>
</evidence>
<gene>
    <name evidence="20" type="ORF">GX576_02565</name>
</gene>
<evidence type="ECO:0000256" key="17">
    <source>
        <dbReference type="ARBA" id="ARBA00023264"/>
    </source>
</evidence>
<reference evidence="20 21" key="1">
    <citation type="journal article" date="2020" name="Biotechnol. Biofuels">
        <title>New insights from the biogas microbiome by comprehensive genome-resolved metagenomics of nearly 1600 species originating from multiple anaerobic digesters.</title>
        <authorList>
            <person name="Campanaro S."/>
            <person name="Treu L."/>
            <person name="Rodriguez-R L.M."/>
            <person name="Kovalovszki A."/>
            <person name="Ziels R.M."/>
            <person name="Maus I."/>
            <person name="Zhu X."/>
            <person name="Kougias P.G."/>
            <person name="Basile A."/>
            <person name="Luo G."/>
            <person name="Schluter A."/>
            <person name="Konstantinidis K.T."/>
            <person name="Angelidaki I."/>
        </authorList>
    </citation>
    <scope>NUCLEOTIDE SEQUENCE [LARGE SCALE GENOMIC DNA]</scope>
    <source>
        <strain evidence="20">AS06rmzACSIP_256</strain>
    </source>
</reference>
<name>A0A7X7LU52_9RHOO</name>
<dbReference type="GO" id="GO:0005886">
    <property type="term" value="C:plasma membrane"/>
    <property type="evidence" value="ECO:0007669"/>
    <property type="project" value="UniProtKB-SubCell"/>
</dbReference>
<comment type="caution">
    <text evidence="20">The sequence shown here is derived from an EMBL/GenBank/DDBJ whole genome shotgun (WGS) entry which is preliminary data.</text>
</comment>
<protein>
    <recommendedName>
        <fullName evidence="7 18">Phosphatidate cytidylyltransferase</fullName>
        <ecNumber evidence="6 18">2.7.7.41</ecNumber>
    </recommendedName>
</protein>
<comment type="pathway">
    <text evidence="4">Lipid metabolism.</text>
</comment>
<feature type="transmembrane region" description="Helical" evidence="19">
    <location>
        <begin position="86"/>
        <end position="105"/>
    </location>
</feature>
<dbReference type="PANTHER" id="PTHR46382">
    <property type="entry name" value="PHOSPHATIDATE CYTIDYLYLTRANSFERASE"/>
    <property type="match status" value="1"/>
</dbReference>
<keyword evidence="12 18" id="KW-0548">Nucleotidyltransferase</keyword>
<evidence type="ECO:0000256" key="4">
    <source>
        <dbReference type="ARBA" id="ARBA00005189"/>
    </source>
</evidence>
<evidence type="ECO:0000256" key="13">
    <source>
        <dbReference type="ARBA" id="ARBA00022989"/>
    </source>
</evidence>
<keyword evidence="8" id="KW-1003">Cell membrane</keyword>
<evidence type="ECO:0000256" key="3">
    <source>
        <dbReference type="ARBA" id="ARBA00005119"/>
    </source>
</evidence>
<dbReference type="PROSITE" id="PS01315">
    <property type="entry name" value="CDS"/>
    <property type="match status" value="1"/>
</dbReference>
<evidence type="ECO:0000256" key="12">
    <source>
        <dbReference type="ARBA" id="ARBA00022695"/>
    </source>
</evidence>
<evidence type="ECO:0000256" key="1">
    <source>
        <dbReference type="ARBA" id="ARBA00001698"/>
    </source>
</evidence>
<dbReference type="EMBL" id="JAAYYV010000067">
    <property type="protein sequence ID" value="NLF53289.1"/>
    <property type="molecule type" value="Genomic_DNA"/>
</dbReference>
<dbReference type="InterPro" id="IPR000374">
    <property type="entry name" value="PC_trans"/>
</dbReference>
<evidence type="ECO:0000256" key="5">
    <source>
        <dbReference type="ARBA" id="ARBA00010185"/>
    </source>
</evidence>
<dbReference type="EC" id="2.7.7.41" evidence="6 18"/>
<keyword evidence="13 19" id="KW-1133">Transmembrane helix</keyword>
<keyword evidence="11 18" id="KW-0812">Transmembrane</keyword>
<evidence type="ECO:0000256" key="6">
    <source>
        <dbReference type="ARBA" id="ARBA00012487"/>
    </source>
</evidence>
<evidence type="ECO:0000256" key="15">
    <source>
        <dbReference type="ARBA" id="ARBA00023136"/>
    </source>
</evidence>
<keyword evidence="10 18" id="KW-0808">Transferase</keyword>
<evidence type="ECO:0000256" key="8">
    <source>
        <dbReference type="ARBA" id="ARBA00022475"/>
    </source>
</evidence>
<comment type="similarity">
    <text evidence="5 18">Belongs to the CDS family.</text>
</comment>
<evidence type="ECO:0000313" key="21">
    <source>
        <dbReference type="Proteomes" id="UP000536534"/>
    </source>
</evidence>
<evidence type="ECO:0000256" key="9">
    <source>
        <dbReference type="ARBA" id="ARBA00022516"/>
    </source>
</evidence>
<dbReference type="Proteomes" id="UP000536534">
    <property type="component" value="Unassembled WGS sequence"/>
</dbReference>
<dbReference type="PANTHER" id="PTHR46382:SF1">
    <property type="entry name" value="PHOSPHATIDATE CYTIDYLYLTRANSFERASE"/>
    <property type="match status" value="1"/>
</dbReference>
<comment type="catalytic activity">
    <reaction evidence="1 18">
        <text>a 1,2-diacyl-sn-glycero-3-phosphate + CTP + H(+) = a CDP-1,2-diacyl-sn-glycerol + diphosphate</text>
        <dbReference type="Rhea" id="RHEA:16229"/>
        <dbReference type="ChEBI" id="CHEBI:15378"/>
        <dbReference type="ChEBI" id="CHEBI:33019"/>
        <dbReference type="ChEBI" id="CHEBI:37563"/>
        <dbReference type="ChEBI" id="CHEBI:58332"/>
        <dbReference type="ChEBI" id="CHEBI:58608"/>
        <dbReference type="EC" id="2.7.7.41"/>
    </reaction>
</comment>
<proteinExistence type="inferred from homology"/>
<evidence type="ECO:0000256" key="11">
    <source>
        <dbReference type="ARBA" id="ARBA00022692"/>
    </source>
</evidence>
<dbReference type="Pfam" id="PF01148">
    <property type="entry name" value="CTP_transf_1"/>
    <property type="match status" value="1"/>
</dbReference>
<evidence type="ECO:0000256" key="10">
    <source>
        <dbReference type="ARBA" id="ARBA00022679"/>
    </source>
</evidence>
<keyword evidence="14" id="KW-0443">Lipid metabolism</keyword>
<feature type="transmembrane region" description="Helical" evidence="19">
    <location>
        <begin position="56"/>
        <end position="74"/>
    </location>
</feature>
<feature type="transmembrane region" description="Helical" evidence="19">
    <location>
        <begin position="28"/>
        <end position="49"/>
    </location>
</feature>
<feature type="transmembrane region" description="Helical" evidence="19">
    <location>
        <begin position="140"/>
        <end position="160"/>
    </location>
</feature>
<feature type="transmembrane region" description="Helical" evidence="19">
    <location>
        <begin position="114"/>
        <end position="134"/>
    </location>
</feature>
<dbReference type="UniPathway" id="UPA00557">
    <property type="reaction ID" value="UER00614"/>
</dbReference>
<feature type="transmembrane region" description="Helical" evidence="19">
    <location>
        <begin position="181"/>
        <end position="203"/>
    </location>
</feature>
<evidence type="ECO:0000256" key="2">
    <source>
        <dbReference type="ARBA" id="ARBA00004651"/>
    </source>
</evidence>
<evidence type="ECO:0000256" key="14">
    <source>
        <dbReference type="ARBA" id="ARBA00023098"/>
    </source>
</evidence>
<dbReference type="GO" id="GO:0016024">
    <property type="term" value="P:CDP-diacylglycerol biosynthetic process"/>
    <property type="evidence" value="ECO:0007669"/>
    <property type="project" value="UniProtKB-UniPathway"/>
</dbReference>